<evidence type="ECO:0000259" key="1">
    <source>
        <dbReference type="PROSITE" id="PS50943"/>
    </source>
</evidence>
<keyword evidence="3" id="KW-1185">Reference proteome</keyword>
<dbReference type="InterPro" id="IPR010982">
    <property type="entry name" value="Lambda_DNA-bd_dom_sf"/>
</dbReference>
<dbReference type="SUPFAM" id="SSF47413">
    <property type="entry name" value="lambda repressor-like DNA-binding domains"/>
    <property type="match status" value="1"/>
</dbReference>
<gene>
    <name evidence="2" type="ORF">NPIL_701321</name>
</gene>
<reference evidence="2" key="1">
    <citation type="submission" date="2020-08" db="EMBL/GenBank/DDBJ databases">
        <title>Multicomponent nature underlies the extraordinary mechanical properties of spider dragline silk.</title>
        <authorList>
            <person name="Kono N."/>
            <person name="Nakamura H."/>
            <person name="Mori M."/>
            <person name="Yoshida Y."/>
            <person name="Ohtoshi R."/>
            <person name="Malay A.D."/>
            <person name="Moran D.A.P."/>
            <person name="Tomita M."/>
            <person name="Numata K."/>
            <person name="Arakawa K."/>
        </authorList>
    </citation>
    <scope>NUCLEOTIDE SEQUENCE</scope>
</reference>
<dbReference type="Proteomes" id="UP000887013">
    <property type="component" value="Unassembled WGS sequence"/>
</dbReference>
<dbReference type="Gene3D" id="1.10.260.40">
    <property type="entry name" value="lambda repressor-like DNA-binding domains"/>
    <property type="match status" value="1"/>
</dbReference>
<dbReference type="EMBL" id="BMAW01051852">
    <property type="protein sequence ID" value="GFS82771.1"/>
    <property type="molecule type" value="Genomic_DNA"/>
</dbReference>
<dbReference type="OrthoDB" id="6755115at2759"/>
<accession>A0A8X6MXD9</accession>
<dbReference type="PROSITE" id="PS50943">
    <property type="entry name" value="HTH_CROC1"/>
    <property type="match status" value="1"/>
</dbReference>
<evidence type="ECO:0000313" key="3">
    <source>
        <dbReference type="Proteomes" id="UP000887013"/>
    </source>
</evidence>
<dbReference type="AlphaFoldDB" id="A0A8X6MXD9"/>
<protein>
    <recommendedName>
        <fullName evidence="1">HTH cro/C1-type domain-containing protein</fullName>
    </recommendedName>
</protein>
<evidence type="ECO:0000313" key="2">
    <source>
        <dbReference type="EMBL" id="GFS82771.1"/>
    </source>
</evidence>
<proteinExistence type="predicted"/>
<name>A0A8X6MXD9_NEPPI</name>
<dbReference type="GO" id="GO:0003677">
    <property type="term" value="F:DNA binding"/>
    <property type="evidence" value="ECO:0007669"/>
    <property type="project" value="InterPro"/>
</dbReference>
<organism evidence="2 3">
    <name type="scientific">Nephila pilipes</name>
    <name type="common">Giant wood spider</name>
    <name type="synonym">Nephila maculata</name>
    <dbReference type="NCBI Taxonomy" id="299642"/>
    <lineage>
        <taxon>Eukaryota</taxon>
        <taxon>Metazoa</taxon>
        <taxon>Ecdysozoa</taxon>
        <taxon>Arthropoda</taxon>
        <taxon>Chelicerata</taxon>
        <taxon>Arachnida</taxon>
        <taxon>Araneae</taxon>
        <taxon>Araneomorphae</taxon>
        <taxon>Entelegynae</taxon>
        <taxon>Araneoidea</taxon>
        <taxon>Nephilidae</taxon>
        <taxon>Nephila</taxon>
    </lineage>
</organism>
<sequence length="88" mass="10001">MPILYKLTNDEGFPPPVYDDTCERPISDRTDERPISDRREAWRTVGRSEEGLTQAEVAEATGVAQSVISRMWNRFFDTRSAGRRPGQG</sequence>
<comment type="caution">
    <text evidence="2">The sequence shown here is derived from an EMBL/GenBank/DDBJ whole genome shotgun (WGS) entry which is preliminary data.</text>
</comment>
<feature type="domain" description="HTH cro/C1-type" evidence="1">
    <location>
        <begin position="47"/>
        <end position="71"/>
    </location>
</feature>
<dbReference type="CDD" id="cd00093">
    <property type="entry name" value="HTH_XRE"/>
    <property type="match status" value="1"/>
</dbReference>
<dbReference type="InterPro" id="IPR001387">
    <property type="entry name" value="Cro/C1-type_HTH"/>
</dbReference>